<dbReference type="AlphaFoldDB" id="A0A0D2MRE1"/>
<feature type="domain" description="Clathrin/coatomer adaptor adaptin-like N-terminal" evidence="2">
    <location>
        <begin position="19"/>
        <end position="452"/>
    </location>
</feature>
<dbReference type="EMBL" id="KK100929">
    <property type="protein sequence ID" value="KIZ03022.1"/>
    <property type="molecule type" value="Genomic_DNA"/>
</dbReference>
<gene>
    <name evidence="3" type="ORF">MNEG_4933</name>
</gene>
<organism evidence="3 4">
    <name type="scientific">Monoraphidium neglectum</name>
    <dbReference type="NCBI Taxonomy" id="145388"/>
    <lineage>
        <taxon>Eukaryota</taxon>
        <taxon>Viridiplantae</taxon>
        <taxon>Chlorophyta</taxon>
        <taxon>core chlorophytes</taxon>
        <taxon>Chlorophyceae</taxon>
        <taxon>CS clade</taxon>
        <taxon>Sphaeropleales</taxon>
        <taxon>Selenastraceae</taxon>
        <taxon>Monoraphidium</taxon>
    </lineage>
</organism>
<dbReference type="SUPFAM" id="SSF48371">
    <property type="entry name" value="ARM repeat"/>
    <property type="match status" value="1"/>
</dbReference>
<protein>
    <submittedName>
        <fullName evidence="3">Coatomer subunit beta-2</fullName>
    </submittedName>
</protein>
<dbReference type="Proteomes" id="UP000054498">
    <property type="component" value="Unassembled WGS sequence"/>
</dbReference>
<dbReference type="Pfam" id="PF01602">
    <property type="entry name" value="Adaptin_N"/>
    <property type="match status" value="1"/>
</dbReference>
<evidence type="ECO:0000313" key="3">
    <source>
        <dbReference type="EMBL" id="KIZ03022.1"/>
    </source>
</evidence>
<dbReference type="InterPro" id="IPR016460">
    <property type="entry name" value="COPB1"/>
</dbReference>
<evidence type="ECO:0000313" key="4">
    <source>
        <dbReference type="Proteomes" id="UP000054498"/>
    </source>
</evidence>
<reference evidence="3 4" key="1">
    <citation type="journal article" date="2013" name="BMC Genomics">
        <title>Reconstruction of the lipid metabolism for the microalga Monoraphidium neglectum from its genome sequence reveals characteristics suitable for biofuel production.</title>
        <authorList>
            <person name="Bogen C."/>
            <person name="Al-Dilaimi A."/>
            <person name="Albersmeier A."/>
            <person name="Wichmann J."/>
            <person name="Grundmann M."/>
            <person name="Rupp O."/>
            <person name="Lauersen K.J."/>
            <person name="Blifernez-Klassen O."/>
            <person name="Kalinowski J."/>
            <person name="Goesmann A."/>
            <person name="Mussgnug J.H."/>
            <person name="Kruse O."/>
        </authorList>
    </citation>
    <scope>NUCLEOTIDE SEQUENCE [LARGE SCALE GENOMIC DNA]</scope>
    <source>
        <strain evidence="3 4">SAG 48.87</strain>
    </source>
</reference>
<dbReference type="InterPro" id="IPR016024">
    <property type="entry name" value="ARM-type_fold"/>
</dbReference>
<dbReference type="OrthoDB" id="10261439at2759"/>
<evidence type="ECO:0000259" key="2">
    <source>
        <dbReference type="Pfam" id="PF01602"/>
    </source>
</evidence>
<dbReference type="InterPro" id="IPR002553">
    <property type="entry name" value="Clathrin/coatomer_adapt-like_N"/>
</dbReference>
<sequence>MANSTEKSCSMLVFNDKAITASEIKEALEHGDAEAKAVAMRKAITMLLSGEQLPQLFITIVRYVLPSEDHTVQKLLLLYLEAIEKTDASGKVLPEMILICQNLRNNLQHPNEYIRGVTLRFLCRIKEEEILEPLVPSILANLEHRHSYVRRNAVLAINALYRSGAALGRGELMLVDAPELIERFLGQEQDLSAKRNAFAMLTTHAADRAVAYLFNHLDNLPLWGDILQMAVLELIRKACVTHPESKGKYIKIILALLQSSSTAVVYECAGTLVTLSQAPTAIRAAANCYCQLLVSQSDNNVKLIVLDRLSELKEKHRDVMRDVLLDILRALAAPNSDIRRKTLDLALELIDGRNIDEVVMVLKKEIVKTQSSSSDASDRGPEYRQMLVGAIHTCAAKFPDVASNVVHLLMDFLGDSSTSAALDVVFFVREMCETHPALVPSVLERLRDNFPTIR</sequence>
<dbReference type="KEGG" id="mng:MNEG_4933"/>
<dbReference type="GeneID" id="25737810"/>
<dbReference type="GO" id="GO:0030126">
    <property type="term" value="C:COPI vesicle coat"/>
    <property type="evidence" value="ECO:0007669"/>
    <property type="project" value="TreeGrafter"/>
</dbReference>
<dbReference type="PANTHER" id="PTHR10635">
    <property type="entry name" value="COATOMER SUBUNIT BETA"/>
    <property type="match status" value="1"/>
</dbReference>
<dbReference type="RefSeq" id="XP_013902041.1">
    <property type="nucleotide sequence ID" value="XM_014046587.1"/>
</dbReference>
<dbReference type="InterPro" id="IPR021133">
    <property type="entry name" value="HEAT_type_2"/>
</dbReference>
<accession>A0A0D2MRE1</accession>
<dbReference type="STRING" id="145388.A0A0D2MRE1"/>
<proteinExistence type="predicted"/>
<dbReference type="PANTHER" id="PTHR10635:SF0">
    <property type="entry name" value="COATOMER SUBUNIT BETA"/>
    <property type="match status" value="1"/>
</dbReference>
<dbReference type="InterPro" id="IPR011989">
    <property type="entry name" value="ARM-like"/>
</dbReference>
<dbReference type="GO" id="GO:0006886">
    <property type="term" value="P:intracellular protein transport"/>
    <property type="evidence" value="ECO:0007669"/>
    <property type="project" value="InterPro"/>
</dbReference>
<name>A0A0D2MRE1_9CHLO</name>
<dbReference type="PROSITE" id="PS50077">
    <property type="entry name" value="HEAT_REPEAT"/>
    <property type="match status" value="1"/>
</dbReference>
<dbReference type="GO" id="GO:0006891">
    <property type="term" value="P:intra-Golgi vesicle-mediated transport"/>
    <property type="evidence" value="ECO:0007669"/>
    <property type="project" value="TreeGrafter"/>
</dbReference>
<keyword evidence="4" id="KW-1185">Reference proteome</keyword>
<feature type="repeat" description="HEAT" evidence="1">
    <location>
        <begin position="438"/>
        <end position="454"/>
    </location>
</feature>
<dbReference type="GO" id="GO:0006888">
    <property type="term" value="P:endoplasmic reticulum to Golgi vesicle-mediated transport"/>
    <property type="evidence" value="ECO:0007669"/>
    <property type="project" value="TreeGrafter"/>
</dbReference>
<evidence type="ECO:0000256" key="1">
    <source>
        <dbReference type="PROSITE-ProRule" id="PRU00103"/>
    </source>
</evidence>
<dbReference type="Gene3D" id="1.25.10.10">
    <property type="entry name" value="Leucine-rich Repeat Variant"/>
    <property type="match status" value="1"/>
</dbReference>